<sequence>METFQSGQVPVFLISLKAGGVRLNLTAADTVIHYNPWWNPAAKLAQSIVSTDHEGNIKLSEDEWLGLFDKFLGYVLMGMIHRNRFNLTFS</sequence>
<dbReference type="InterPro" id="IPR049730">
    <property type="entry name" value="SNF2/RAD54-like_C"/>
</dbReference>
<dbReference type="AlphaFoldDB" id="A0A2I5HS08"/>
<evidence type="ECO:0000256" key="1">
    <source>
        <dbReference type="ARBA" id="ARBA00022801"/>
    </source>
</evidence>
<organism evidence="2">
    <name type="scientific">Faucicola osloensis</name>
    <name type="common">Moraxella osloensis</name>
    <dbReference type="NCBI Taxonomy" id="34062"/>
    <lineage>
        <taxon>Bacteria</taxon>
        <taxon>Pseudomonadati</taxon>
        <taxon>Pseudomonadota</taxon>
        <taxon>Gammaproteobacteria</taxon>
        <taxon>Moraxellales</taxon>
        <taxon>Moraxellaceae</taxon>
        <taxon>Faucicola</taxon>
    </lineage>
</organism>
<dbReference type="OrthoDB" id="9760715at2"/>
<dbReference type="CDD" id="cd18793">
    <property type="entry name" value="SF2_C_SNF"/>
    <property type="match status" value="1"/>
</dbReference>
<proteinExistence type="predicted"/>
<dbReference type="Gene3D" id="3.40.50.300">
    <property type="entry name" value="P-loop containing nucleotide triphosphate hydrolases"/>
    <property type="match status" value="1"/>
</dbReference>
<dbReference type="SUPFAM" id="SSF52540">
    <property type="entry name" value="P-loop containing nucleoside triphosphate hydrolases"/>
    <property type="match status" value="1"/>
</dbReference>
<dbReference type="Pfam" id="PF00271">
    <property type="entry name" value="Helicase_C"/>
    <property type="match status" value="1"/>
</dbReference>
<evidence type="ECO:0000313" key="2">
    <source>
        <dbReference type="EMBL" id="ATW70724.1"/>
    </source>
</evidence>
<dbReference type="PANTHER" id="PTHR10799">
    <property type="entry name" value="SNF2/RAD54 HELICASE FAMILY"/>
    <property type="match status" value="1"/>
</dbReference>
<dbReference type="InterPro" id="IPR027417">
    <property type="entry name" value="P-loop_NTPase"/>
</dbReference>
<keyword evidence="1" id="KW-0378">Hydrolase</keyword>
<protein>
    <submittedName>
        <fullName evidence="2">Uncharacterized protein</fullName>
    </submittedName>
</protein>
<dbReference type="EMBL" id="CP024176">
    <property type="protein sequence ID" value="ATW70724.1"/>
    <property type="molecule type" value="Genomic_DNA"/>
</dbReference>
<gene>
    <name evidence="2" type="ORF">YHS_11710</name>
</gene>
<dbReference type="InterPro" id="IPR001650">
    <property type="entry name" value="Helicase_C-like"/>
</dbReference>
<name>A0A2I5HS08_FAUOS</name>
<dbReference type="GO" id="GO:0004386">
    <property type="term" value="F:helicase activity"/>
    <property type="evidence" value="ECO:0007669"/>
    <property type="project" value="UniProtKB-KW"/>
</dbReference>
<reference evidence="2" key="1">
    <citation type="submission" date="2017-11" db="EMBL/GenBank/DDBJ databases">
        <title>Complete Genome Sequence from Moraxella oslensis YHS isolated from human skin.</title>
        <authorList>
            <person name="Lee K."/>
            <person name="Lim J.Y."/>
            <person name="Hwang I."/>
        </authorList>
    </citation>
    <scope>NUCLEOTIDE SEQUENCE</scope>
    <source>
        <strain evidence="2">YHS</strain>
    </source>
</reference>
<accession>A0A2I5HS08</accession>
<dbReference type="GO" id="GO:0016787">
    <property type="term" value="F:hydrolase activity"/>
    <property type="evidence" value="ECO:0007669"/>
    <property type="project" value="UniProtKB-KW"/>
</dbReference>